<dbReference type="AlphaFoldDB" id="A0A169RK06"/>
<name>A0A169RK06_9HYPH</name>
<dbReference type="GO" id="GO:0016874">
    <property type="term" value="F:ligase activity"/>
    <property type="evidence" value="ECO:0007669"/>
    <property type="project" value="UniProtKB-KW"/>
</dbReference>
<dbReference type="Proteomes" id="UP000218288">
    <property type="component" value="Plasmid pMPPM01"/>
</dbReference>
<protein>
    <submittedName>
        <fullName evidence="1">Long-chain-fatty-acid-CoA ligase</fullName>
    </submittedName>
</protein>
<geneLocation type="plasmid" evidence="2">
    <name>pmppm01 dna</name>
</geneLocation>
<gene>
    <name evidence="1" type="ORF">MPPM_5447</name>
</gene>
<dbReference type="OrthoDB" id="7272256at2"/>
<accession>A0A169RK06</accession>
<proteinExistence type="predicted"/>
<evidence type="ECO:0000313" key="1">
    <source>
        <dbReference type="EMBL" id="BAU94052.1"/>
    </source>
</evidence>
<reference evidence="1 2" key="1">
    <citation type="journal article" date="2016" name="Genome Announc.">
        <title>Complete Genome Sequence of Methylobacterium populi P-1M, Isolated from Pink-Pigmented Household Biofilm.</title>
        <authorList>
            <person name="Morohoshi T."/>
            <person name="Ikeda T."/>
        </authorList>
    </citation>
    <scope>NUCLEOTIDE SEQUENCE [LARGE SCALE GENOMIC DNA]</scope>
    <source>
        <strain evidence="1 2">P-1M</strain>
        <plasmid evidence="2">Plasmid pmppm01 dna</plasmid>
    </source>
</reference>
<evidence type="ECO:0000313" key="2">
    <source>
        <dbReference type="Proteomes" id="UP000218288"/>
    </source>
</evidence>
<sequence>MPDLFAALVAFFLIDPLKAEMADKLAAARAPQAVVAQVSACARSAAPQIVERATADPWWAMANTFNVWVGSKGPEALLVEIAPACAGAVAAAQPFLTGRQA</sequence>
<dbReference type="EMBL" id="AP014810">
    <property type="protein sequence ID" value="BAU94052.1"/>
    <property type="molecule type" value="Genomic_DNA"/>
</dbReference>
<keyword evidence="1" id="KW-0614">Plasmid</keyword>
<keyword evidence="1" id="KW-0436">Ligase</keyword>
<organism evidence="1 2">
    <name type="scientific">Methylorubrum populi</name>
    <dbReference type="NCBI Taxonomy" id="223967"/>
    <lineage>
        <taxon>Bacteria</taxon>
        <taxon>Pseudomonadati</taxon>
        <taxon>Pseudomonadota</taxon>
        <taxon>Alphaproteobacteria</taxon>
        <taxon>Hyphomicrobiales</taxon>
        <taxon>Methylobacteriaceae</taxon>
        <taxon>Methylorubrum</taxon>
    </lineage>
</organism>
<dbReference type="RefSeq" id="WP_157914317.1">
    <property type="nucleotide sequence ID" value="NZ_AP014810.1"/>
</dbReference>